<gene>
    <name evidence="7" type="ORF">AURANDRAFT_65725</name>
</gene>
<dbReference type="InterPro" id="IPR055206">
    <property type="entry name" value="DEXQc_SUV3"/>
</dbReference>
<evidence type="ECO:0000313" key="7">
    <source>
        <dbReference type="EMBL" id="EGB06394.1"/>
    </source>
</evidence>
<sequence>MGFGSASPAEAAARLAALQVAAAAEDLAAADADAAALFGAGDLDAGDATLVTEPLVQNAAKKPAARTGLKAPESVVCYLGPTNSGKTWRALDFLASRGDGCYAGPLRALAWEVRESMVERVAEKWGKIAPGVGLWTGEESEDADASVLCCTAEVAPADGDVLVLDEVHWCVDGWRGHAWTRLLMAAKSGRYRHVRVCGPVEALPLLERVFEANVADGTFEVDRTARRSRLTFEGDVGDLTSFLRARVAEKRFVAVVAFSRSSVLALAAAAQAAGARASVIFGKLPPEARRSQLEAARDGTLDVIVCTDVIGHGINLPLDDVVFAETRKFDGTSKRDLDVWEAAQVAGRAGRGDAPGHCWVYGKFNAKAALVKKAVAVANGDGAADGSGGLDLDRAVLSPDLGALVDVCGGEASILHLPNAIALWREELAKDFEADDSAFPTWVKGGDFADLTARLRKLASPELVPRDVRRALKLGDLWHLARLPIGERNFDEIAEAACLLATARAPADFDLVDGEKLEDEVQRLGDLLIAARRFPGILPPGILAAARGTEDGDPYDDALEAAEALYLEGSKRVGTQVQRCIDNARKCVDCGRNKSANAKPSDARCRSCFLAKMRDEQEQRRASDAASMPATPSTPGRPVVLDLRRTPYTPMGTPIVLAPGTPIVGNPGNLAPYGRGPPPPPPPPPQAYPGRGGGRSRGGGGRGKGGRGLHDVNARTRNRGKGGGKGKPENKPGQFSPRESPRLFARPGPGEECAVEEDDELSIPELLERYGVVALLFHFSVWASCLATGFAALSVVDAAAVVESLPDALRDRLPEDVAQGAGAASGGLLVVKFQLVLALTEVVGPARLALTVAATPAVSKTARQWGAFCELENALNAQLKKLPFVKSEGAAEQR</sequence>
<keyword evidence="2" id="KW-0378">Hydrolase</keyword>
<feature type="region of interest" description="Disordered" evidence="5">
    <location>
        <begin position="657"/>
        <end position="753"/>
    </location>
</feature>
<evidence type="ECO:0000256" key="4">
    <source>
        <dbReference type="ARBA" id="ARBA00022840"/>
    </source>
</evidence>
<evidence type="ECO:0000256" key="3">
    <source>
        <dbReference type="ARBA" id="ARBA00022806"/>
    </source>
</evidence>
<dbReference type="OrthoDB" id="204536at2759"/>
<feature type="region of interest" description="Disordered" evidence="5">
    <location>
        <begin position="619"/>
        <end position="640"/>
    </location>
</feature>
<dbReference type="AlphaFoldDB" id="F0YEY3"/>
<dbReference type="PANTHER" id="PTHR12131">
    <property type="entry name" value="ATP-DEPENDENT RNA AND DNA HELICASE"/>
    <property type="match status" value="1"/>
</dbReference>
<evidence type="ECO:0000256" key="1">
    <source>
        <dbReference type="ARBA" id="ARBA00022741"/>
    </source>
</evidence>
<feature type="domain" description="Helicase C-terminal" evidence="6">
    <location>
        <begin position="235"/>
        <end position="398"/>
    </location>
</feature>
<dbReference type="SUPFAM" id="SSF52540">
    <property type="entry name" value="P-loop containing nucleoside triphosphate hydrolases"/>
    <property type="match status" value="1"/>
</dbReference>
<keyword evidence="8" id="KW-1185">Reference proteome</keyword>
<dbReference type="Proteomes" id="UP000002729">
    <property type="component" value="Unassembled WGS sequence"/>
</dbReference>
<dbReference type="SMART" id="SM00490">
    <property type="entry name" value="HELICc"/>
    <property type="match status" value="1"/>
</dbReference>
<keyword evidence="1" id="KW-0547">Nucleotide-binding</keyword>
<organism evidence="8">
    <name type="scientific">Aureococcus anophagefferens</name>
    <name type="common">Harmful bloom alga</name>
    <dbReference type="NCBI Taxonomy" id="44056"/>
    <lineage>
        <taxon>Eukaryota</taxon>
        <taxon>Sar</taxon>
        <taxon>Stramenopiles</taxon>
        <taxon>Ochrophyta</taxon>
        <taxon>Pelagophyceae</taxon>
        <taxon>Pelagomonadales</taxon>
        <taxon>Pelagomonadaceae</taxon>
        <taxon>Aureococcus</taxon>
    </lineage>
</organism>
<dbReference type="GO" id="GO:0004386">
    <property type="term" value="F:helicase activity"/>
    <property type="evidence" value="ECO:0007669"/>
    <property type="project" value="UniProtKB-KW"/>
</dbReference>
<dbReference type="Pfam" id="PF00271">
    <property type="entry name" value="Helicase_C"/>
    <property type="match status" value="1"/>
</dbReference>
<dbReference type="GO" id="GO:0016787">
    <property type="term" value="F:hydrolase activity"/>
    <property type="evidence" value="ECO:0007669"/>
    <property type="project" value="UniProtKB-KW"/>
</dbReference>
<dbReference type="PROSITE" id="PS51194">
    <property type="entry name" value="HELICASE_CTER"/>
    <property type="match status" value="1"/>
</dbReference>
<keyword evidence="3" id="KW-0347">Helicase</keyword>
<feature type="compositionally biased region" description="Gly residues" evidence="5">
    <location>
        <begin position="690"/>
        <end position="703"/>
    </location>
</feature>
<dbReference type="InterPro" id="IPR027417">
    <property type="entry name" value="P-loop_NTPase"/>
</dbReference>
<accession>F0YEY3</accession>
<dbReference type="GeneID" id="20225478"/>
<dbReference type="EMBL" id="GL833135">
    <property type="protein sequence ID" value="EGB06394.1"/>
    <property type="molecule type" value="Genomic_DNA"/>
</dbReference>
<protein>
    <recommendedName>
        <fullName evidence="6">Helicase C-terminal domain-containing protein</fullName>
    </recommendedName>
</protein>
<dbReference type="InParanoid" id="F0YEY3"/>
<feature type="compositionally biased region" description="Pro residues" evidence="5">
    <location>
        <begin position="675"/>
        <end position="687"/>
    </location>
</feature>
<dbReference type="InterPro" id="IPR050699">
    <property type="entry name" value="RNA-DNA_Helicase"/>
</dbReference>
<dbReference type="Pfam" id="PF22527">
    <property type="entry name" value="DEXQc_Suv3"/>
    <property type="match status" value="1"/>
</dbReference>
<dbReference type="KEGG" id="aaf:AURANDRAFT_65725"/>
<evidence type="ECO:0000259" key="6">
    <source>
        <dbReference type="PROSITE" id="PS51194"/>
    </source>
</evidence>
<dbReference type="RefSeq" id="XP_009038969.1">
    <property type="nucleotide sequence ID" value="XM_009040721.1"/>
</dbReference>
<evidence type="ECO:0000256" key="5">
    <source>
        <dbReference type="SAM" id="MobiDB-lite"/>
    </source>
</evidence>
<name>F0YEY3_AURAN</name>
<evidence type="ECO:0000313" key="8">
    <source>
        <dbReference type="Proteomes" id="UP000002729"/>
    </source>
</evidence>
<dbReference type="Gene3D" id="3.40.50.300">
    <property type="entry name" value="P-loop containing nucleotide triphosphate hydrolases"/>
    <property type="match status" value="2"/>
</dbReference>
<dbReference type="GO" id="GO:0005524">
    <property type="term" value="F:ATP binding"/>
    <property type="evidence" value="ECO:0007669"/>
    <property type="project" value="UniProtKB-KW"/>
</dbReference>
<reference evidence="7 8" key="1">
    <citation type="journal article" date="2011" name="Proc. Natl. Acad. Sci. U.S.A.">
        <title>Niche of harmful alga Aureococcus anophagefferens revealed through ecogenomics.</title>
        <authorList>
            <person name="Gobler C.J."/>
            <person name="Berry D.L."/>
            <person name="Dyhrman S.T."/>
            <person name="Wilhelm S.W."/>
            <person name="Salamov A."/>
            <person name="Lobanov A.V."/>
            <person name="Zhang Y."/>
            <person name="Collier J.L."/>
            <person name="Wurch L.L."/>
            <person name="Kustka A.B."/>
            <person name="Dill B.D."/>
            <person name="Shah M."/>
            <person name="VerBerkmoes N.C."/>
            <person name="Kuo A."/>
            <person name="Terry A."/>
            <person name="Pangilinan J."/>
            <person name="Lindquist E.A."/>
            <person name="Lucas S."/>
            <person name="Paulsen I.T."/>
            <person name="Hattenrath-Lehmann T.K."/>
            <person name="Talmage S.C."/>
            <person name="Walker E.A."/>
            <person name="Koch F."/>
            <person name="Burson A.M."/>
            <person name="Marcoval M.A."/>
            <person name="Tang Y.Z."/>
            <person name="Lecleir G.R."/>
            <person name="Coyne K.J."/>
            <person name="Berg G.M."/>
            <person name="Bertrand E.M."/>
            <person name="Saito M.A."/>
            <person name="Gladyshev V.N."/>
            <person name="Grigoriev I.V."/>
        </authorList>
    </citation>
    <scope>NUCLEOTIDE SEQUENCE [LARGE SCALE GENOMIC DNA]</scope>
    <source>
        <strain evidence="8">CCMP 1984</strain>
    </source>
</reference>
<dbReference type="PANTHER" id="PTHR12131:SF1">
    <property type="entry name" value="ATP-DEPENDENT RNA HELICASE SUPV3L1, MITOCHONDRIAL-RELATED"/>
    <property type="match status" value="1"/>
</dbReference>
<keyword evidence="4" id="KW-0067">ATP-binding</keyword>
<evidence type="ECO:0000256" key="2">
    <source>
        <dbReference type="ARBA" id="ARBA00022801"/>
    </source>
</evidence>
<proteinExistence type="predicted"/>
<dbReference type="eggNOG" id="KOG0953">
    <property type="taxonomic scope" value="Eukaryota"/>
</dbReference>
<dbReference type="InterPro" id="IPR001650">
    <property type="entry name" value="Helicase_C-like"/>
</dbReference>